<comment type="caution">
    <text evidence="5">The sequence shown here is derived from an EMBL/GenBank/DDBJ whole genome shotgun (WGS) entry which is preliminary data.</text>
</comment>
<evidence type="ECO:0000259" key="4">
    <source>
        <dbReference type="Pfam" id="PF01420"/>
    </source>
</evidence>
<organism evidence="5 6">
    <name type="scientific">candidate division MSBL1 archaeon SCGC-AAA259E17</name>
    <dbReference type="NCBI Taxonomy" id="1698263"/>
    <lineage>
        <taxon>Archaea</taxon>
        <taxon>Methanobacteriati</taxon>
        <taxon>Methanobacteriota</taxon>
        <taxon>candidate division MSBL1</taxon>
    </lineage>
</organism>
<accession>A0A133UEH6</accession>
<dbReference type="Proteomes" id="UP000070373">
    <property type="component" value="Unassembled WGS sequence"/>
</dbReference>
<dbReference type="InterPro" id="IPR000055">
    <property type="entry name" value="Restrct_endonuc_typeI_TRD"/>
</dbReference>
<keyword evidence="2" id="KW-0680">Restriction system</keyword>
<dbReference type="GO" id="GO:0003677">
    <property type="term" value="F:DNA binding"/>
    <property type="evidence" value="ECO:0007669"/>
    <property type="project" value="UniProtKB-KW"/>
</dbReference>
<dbReference type="Gene3D" id="1.10.287.1120">
    <property type="entry name" value="Bipartite methylase S protein"/>
    <property type="match status" value="1"/>
</dbReference>
<evidence type="ECO:0000256" key="2">
    <source>
        <dbReference type="ARBA" id="ARBA00022747"/>
    </source>
</evidence>
<comment type="similarity">
    <text evidence="1">Belongs to the type-I restriction system S methylase family.</text>
</comment>
<dbReference type="InterPro" id="IPR052021">
    <property type="entry name" value="Type-I_RS_S_subunit"/>
</dbReference>
<dbReference type="Pfam" id="PF01420">
    <property type="entry name" value="Methylase_S"/>
    <property type="match status" value="2"/>
</dbReference>
<dbReference type="Gene3D" id="3.90.220.20">
    <property type="entry name" value="DNA methylase specificity domains"/>
    <property type="match status" value="2"/>
</dbReference>
<dbReference type="PATRIC" id="fig|1698263.3.peg.842"/>
<dbReference type="CDD" id="cd17245">
    <property type="entry name" value="RMtype1_S_TteMORF1547P-TRD2-CR2_Aco12261I-TRD1-CR1_like"/>
    <property type="match status" value="1"/>
</dbReference>
<gene>
    <name evidence="5" type="ORF">AKJ64_02860</name>
</gene>
<sequence length="415" mass="47048">MKTQDFKETPIGKIPKEWKLIELGNKNISKNMYYGITAKATEEDTKLRMLRTTDIENYDVDWENLPNCKITEEINNIEKYLLEKNDMIIARAGTTGVSVLVDESLQNAVFGSYLIKVELKESVDPKFIHFFLQSPLYWSHIQAHQRGSTMNNINLSILESIKLPLPPLSEQEKIAEVLSTVDGAIQKVDGAIEKTERLKKGLMQKLLIEGIDHEELKETPIGRIPKEWDVMNLKNGDIVDIVMGSSPPSSTYNKEGEGLPFLQGNAEFGEIRPTPVKYCSEPQKIAEKGDILLSVRAPVGDVNIAKSKCCIGRGLSAIRPNEKSLKGVFLYYYLDFSSKRFEKLSLGSTFSAIRKNEIQNFKIPLPPLSEQEKIAEILSKVDEKLVFEKKRKEKFNQIKKGLMLDLLTGRKRVEV</sequence>
<feature type="domain" description="Type I restriction modification DNA specificity" evidence="4">
    <location>
        <begin position="40"/>
        <end position="186"/>
    </location>
</feature>
<keyword evidence="3" id="KW-0238">DNA-binding</keyword>
<keyword evidence="6" id="KW-1185">Reference proteome</keyword>
<evidence type="ECO:0000313" key="5">
    <source>
        <dbReference type="EMBL" id="KXA92560.1"/>
    </source>
</evidence>
<reference evidence="5 6" key="1">
    <citation type="journal article" date="2016" name="Sci. Rep.">
        <title>Metabolic traits of an uncultured archaeal lineage -MSBL1- from brine pools of the Red Sea.</title>
        <authorList>
            <person name="Mwirichia R."/>
            <person name="Alam I."/>
            <person name="Rashid M."/>
            <person name="Vinu M."/>
            <person name="Ba-Alawi W."/>
            <person name="Anthony Kamau A."/>
            <person name="Kamanda Ngugi D."/>
            <person name="Goker M."/>
            <person name="Klenk H.P."/>
            <person name="Bajic V."/>
            <person name="Stingl U."/>
        </authorList>
    </citation>
    <scope>NUCLEOTIDE SEQUENCE [LARGE SCALE GENOMIC DNA]</scope>
    <source>
        <strain evidence="5">SCGC-AAA259E17</strain>
    </source>
</reference>
<protein>
    <recommendedName>
        <fullName evidence="4">Type I restriction modification DNA specificity domain-containing protein</fullName>
    </recommendedName>
</protein>
<evidence type="ECO:0000256" key="1">
    <source>
        <dbReference type="ARBA" id="ARBA00010923"/>
    </source>
</evidence>
<dbReference type="SUPFAM" id="SSF116734">
    <property type="entry name" value="DNA methylase specificity domain"/>
    <property type="match status" value="2"/>
</dbReference>
<evidence type="ECO:0000256" key="3">
    <source>
        <dbReference type="ARBA" id="ARBA00023125"/>
    </source>
</evidence>
<dbReference type="InterPro" id="IPR044946">
    <property type="entry name" value="Restrct_endonuc_typeI_TRD_sf"/>
</dbReference>
<name>A0A133UEH6_9EURY</name>
<evidence type="ECO:0000313" key="6">
    <source>
        <dbReference type="Proteomes" id="UP000070373"/>
    </source>
</evidence>
<feature type="domain" description="Type I restriction modification DNA specificity" evidence="4">
    <location>
        <begin position="225"/>
        <end position="394"/>
    </location>
</feature>
<dbReference type="AlphaFoldDB" id="A0A133UEH6"/>
<dbReference type="CDD" id="cd17521">
    <property type="entry name" value="RMtype1_S_Sau13435ORF2165P_TRD2-CR2_like"/>
    <property type="match status" value="1"/>
</dbReference>
<dbReference type="PANTHER" id="PTHR30408">
    <property type="entry name" value="TYPE-1 RESTRICTION ENZYME ECOKI SPECIFICITY PROTEIN"/>
    <property type="match status" value="1"/>
</dbReference>
<dbReference type="EMBL" id="LHXN01000044">
    <property type="protein sequence ID" value="KXA92560.1"/>
    <property type="molecule type" value="Genomic_DNA"/>
</dbReference>
<proteinExistence type="inferred from homology"/>
<dbReference type="PANTHER" id="PTHR30408:SF12">
    <property type="entry name" value="TYPE I RESTRICTION ENZYME MJAVIII SPECIFICITY SUBUNIT"/>
    <property type="match status" value="1"/>
</dbReference>
<dbReference type="GO" id="GO:0009307">
    <property type="term" value="P:DNA restriction-modification system"/>
    <property type="evidence" value="ECO:0007669"/>
    <property type="project" value="UniProtKB-KW"/>
</dbReference>